<gene>
    <name evidence="3" type="ORF">F6B40_09210</name>
</gene>
<reference evidence="4" key="1">
    <citation type="submission" date="2019-09" db="EMBL/GenBank/DDBJ databases">
        <title>Mumia zhuanghuii sp. nov. isolated from the intestinal contents of plateau pika (Ochotona curzoniae) in the Qinghai-Tibet plateau of China.</title>
        <authorList>
            <person name="Tian Z."/>
        </authorList>
    </citation>
    <scope>NUCLEOTIDE SEQUENCE [LARGE SCALE GENOMIC DNA]</scope>
    <source>
        <strain evidence="4">L-033</strain>
    </source>
</reference>
<sequence>MKSLRTKIAAVVIAAAAMIAAPAAASANSYNPVAPGGGQVVAPGGTITVPFTGFAPNEQVTFTLTGENAAGATLAVVKAAVNSTSIVKTASGSGAASVSVTLPANASGTYTLTGVGATSNDPISVTITVSSTAGGGSGLPATGVDSASLMGVWIGGGVLLLGGLAVTVFAVRRQRQDA</sequence>
<keyword evidence="1" id="KW-0812">Transmembrane</keyword>
<dbReference type="AlphaFoldDB" id="A0A5N0THH4"/>
<name>A0A5N0THH4_9MICO</name>
<feature type="signal peptide" evidence="2">
    <location>
        <begin position="1"/>
        <end position="27"/>
    </location>
</feature>
<protein>
    <submittedName>
        <fullName evidence="3">LPXTG cell wall anchor domain-containing protein</fullName>
    </submittedName>
</protein>
<proteinExistence type="predicted"/>
<evidence type="ECO:0000313" key="4">
    <source>
        <dbReference type="Proteomes" id="UP000326838"/>
    </source>
</evidence>
<feature type="transmembrane region" description="Helical" evidence="1">
    <location>
        <begin position="150"/>
        <end position="171"/>
    </location>
</feature>
<feature type="chain" id="PRO_5024310211" evidence="2">
    <location>
        <begin position="28"/>
        <end position="178"/>
    </location>
</feature>
<keyword evidence="1" id="KW-1133">Transmembrane helix</keyword>
<dbReference type="NCBIfam" id="TIGR01167">
    <property type="entry name" value="LPXTG_anchor"/>
    <property type="match status" value="1"/>
</dbReference>
<dbReference type="Proteomes" id="UP000326838">
    <property type="component" value="Unassembled WGS sequence"/>
</dbReference>
<comment type="caution">
    <text evidence="3">The sequence shown here is derived from an EMBL/GenBank/DDBJ whole genome shotgun (WGS) entry which is preliminary data.</text>
</comment>
<evidence type="ECO:0000256" key="1">
    <source>
        <dbReference type="SAM" id="Phobius"/>
    </source>
</evidence>
<accession>A0A5N0THH4</accession>
<dbReference type="EMBL" id="VYUY01000009">
    <property type="protein sequence ID" value="KAA9133904.1"/>
    <property type="molecule type" value="Genomic_DNA"/>
</dbReference>
<dbReference type="RefSeq" id="WP_150893254.1">
    <property type="nucleotide sequence ID" value="NZ_VYUY01000009.1"/>
</dbReference>
<keyword evidence="4" id="KW-1185">Reference proteome</keyword>
<evidence type="ECO:0000313" key="3">
    <source>
        <dbReference type="EMBL" id="KAA9133904.1"/>
    </source>
</evidence>
<evidence type="ECO:0000256" key="2">
    <source>
        <dbReference type="SAM" id="SignalP"/>
    </source>
</evidence>
<keyword evidence="1" id="KW-0472">Membrane</keyword>
<organism evidence="3 4">
    <name type="scientific">Microbacterium caowuchunii</name>
    <dbReference type="NCBI Taxonomy" id="2614638"/>
    <lineage>
        <taxon>Bacteria</taxon>
        <taxon>Bacillati</taxon>
        <taxon>Actinomycetota</taxon>
        <taxon>Actinomycetes</taxon>
        <taxon>Micrococcales</taxon>
        <taxon>Microbacteriaceae</taxon>
        <taxon>Microbacterium</taxon>
    </lineage>
</organism>
<keyword evidence="2" id="KW-0732">Signal</keyword>